<feature type="transmembrane region" description="Helical" evidence="2">
    <location>
        <begin position="55"/>
        <end position="79"/>
    </location>
</feature>
<feature type="compositionally biased region" description="Low complexity" evidence="1">
    <location>
        <begin position="112"/>
        <end position="122"/>
    </location>
</feature>
<feature type="region of interest" description="Disordered" evidence="1">
    <location>
        <begin position="112"/>
        <end position="135"/>
    </location>
</feature>
<reference evidence="3" key="1">
    <citation type="journal article" date="2020" name="Nature">
        <title>Giant virus diversity and host interactions through global metagenomics.</title>
        <authorList>
            <person name="Schulz F."/>
            <person name="Roux S."/>
            <person name="Paez-Espino D."/>
            <person name="Jungbluth S."/>
            <person name="Walsh D.A."/>
            <person name="Denef V.J."/>
            <person name="McMahon K.D."/>
            <person name="Konstantinidis K.T."/>
            <person name="Eloe-Fadrosh E.A."/>
            <person name="Kyrpides N.C."/>
            <person name="Woyke T."/>
        </authorList>
    </citation>
    <scope>NUCLEOTIDE SEQUENCE</scope>
    <source>
        <strain evidence="3">GVMAG-S-3300013014-104</strain>
    </source>
</reference>
<keyword evidence="2" id="KW-1133">Transmembrane helix</keyword>
<sequence>MFNLCAPALIYIAFSLTQVIIDTFKGLYNTAFFKIIIMIIITILLNALCKSGMGIISWIIVFVPFIFMSVIVGILLYVFGLDPATGELKLNCDNSLKGGNLVFSSVNNVQKKQNKNQNNNNVESLPTYTSDPQFQ</sequence>
<keyword evidence="2" id="KW-0812">Transmembrane</keyword>
<evidence type="ECO:0000313" key="3">
    <source>
        <dbReference type="EMBL" id="QHU18968.1"/>
    </source>
</evidence>
<dbReference type="EMBL" id="MN740943">
    <property type="protein sequence ID" value="QHU18968.1"/>
    <property type="molecule type" value="Genomic_DNA"/>
</dbReference>
<feature type="transmembrane region" description="Helical" evidence="2">
    <location>
        <begin position="31"/>
        <end position="48"/>
    </location>
</feature>
<evidence type="ECO:0000256" key="1">
    <source>
        <dbReference type="SAM" id="MobiDB-lite"/>
    </source>
</evidence>
<protein>
    <submittedName>
        <fullName evidence="3">Uncharacterized protein</fullName>
    </submittedName>
</protein>
<organism evidence="3">
    <name type="scientific">viral metagenome</name>
    <dbReference type="NCBI Taxonomy" id="1070528"/>
    <lineage>
        <taxon>unclassified sequences</taxon>
        <taxon>metagenomes</taxon>
        <taxon>organismal metagenomes</taxon>
    </lineage>
</organism>
<accession>A0A6C0KRL4</accession>
<evidence type="ECO:0000256" key="2">
    <source>
        <dbReference type="SAM" id="Phobius"/>
    </source>
</evidence>
<proteinExistence type="predicted"/>
<feature type="compositionally biased region" description="Polar residues" evidence="1">
    <location>
        <begin position="123"/>
        <end position="135"/>
    </location>
</feature>
<name>A0A6C0KRL4_9ZZZZ</name>
<keyword evidence="2" id="KW-0472">Membrane</keyword>
<dbReference type="AlphaFoldDB" id="A0A6C0KRL4"/>